<evidence type="ECO:0000256" key="1">
    <source>
        <dbReference type="SAM" id="Phobius"/>
    </source>
</evidence>
<dbReference type="STRING" id="1802695.A3A13_00765"/>
<dbReference type="PROSITE" id="PS51257">
    <property type="entry name" value="PROKAR_LIPOPROTEIN"/>
    <property type="match status" value="1"/>
</dbReference>
<sequence>MNFPKLPDGDFVAIGKSTTGLIFYVCVVSSCKLFGQEGKSSMTNPVWLAVAAMFFYGAGGPLMKMSHQAGISTRDFVFISGSVTVLLATFWANGESVIFSGKIPVAQALWTTIAAGIMLSLGFINLNRALAEPLGLVSVVMIIASANPLISSSLSMVFLNEAKKMNLSTFIPGALLIVVGTILVGLSTKFRF</sequence>
<reference evidence="2 3" key="1">
    <citation type="journal article" date="2016" name="Nat. Commun.">
        <title>Thousands of microbial genomes shed light on interconnected biogeochemical processes in an aquifer system.</title>
        <authorList>
            <person name="Anantharaman K."/>
            <person name="Brown C.T."/>
            <person name="Hug L.A."/>
            <person name="Sharon I."/>
            <person name="Castelle C.J."/>
            <person name="Probst A.J."/>
            <person name="Thomas B.C."/>
            <person name="Singh A."/>
            <person name="Wilkins M.J."/>
            <person name="Karaoz U."/>
            <person name="Brodie E.L."/>
            <person name="Williams K.H."/>
            <person name="Hubbard S.S."/>
            <person name="Banfield J.F."/>
        </authorList>
    </citation>
    <scope>NUCLEOTIDE SEQUENCE [LARGE SCALE GENOMIC DNA]</scope>
</reference>
<feature type="transmembrane region" description="Helical" evidence="1">
    <location>
        <begin position="75"/>
        <end position="93"/>
    </location>
</feature>
<accession>A0A1F8GGR6</accession>
<dbReference type="EMBL" id="MGKJ01000010">
    <property type="protein sequence ID" value="OGN24595.1"/>
    <property type="molecule type" value="Genomic_DNA"/>
</dbReference>
<protein>
    <recommendedName>
        <fullName evidence="4">EamA domain-containing protein</fullName>
    </recommendedName>
</protein>
<keyword evidence="1" id="KW-1133">Transmembrane helix</keyword>
<dbReference type="AlphaFoldDB" id="A0A1F8GGR6"/>
<feature type="transmembrane region" description="Helical" evidence="1">
    <location>
        <begin position="136"/>
        <end position="159"/>
    </location>
</feature>
<name>A0A1F8GGR6_9BACT</name>
<gene>
    <name evidence="2" type="ORF">A3A13_00765</name>
</gene>
<keyword evidence="1" id="KW-0812">Transmembrane</keyword>
<evidence type="ECO:0000313" key="3">
    <source>
        <dbReference type="Proteomes" id="UP000178911"/>
    </source>
</evidence>
<keyword evidence="1" id="KW-0472">Membrane</keyword>
<feature type="transmembrane region" description="Helical" evidence="1">
    <location>
        <begin position="46"/>
        <end position="63"/>
    </location>
</feature>
<feature type="transmembrane region" description="Helical" evidence="1">
    <location>
        <begin position="105"/>
        <end position="124"/>
    </location>
</feature>
<evidence type="ECO:0000313" key="2">
    <source>
        <dbReference type="EMBL" id="OGN24595.1"/>
    </source>
</evidence>
<organism evidence="2 3">
    <name type="scientific">Candidatus Yanofskybacteria bacterium RIFCSPLOWO2_01_FULL_43_22</name>
    <dbReference type="NCBI Taxonomy" id="1802695"/>
    <lineage>
        <taxon>Bacteria</taxon>
        <taxon>Candidatus Yanofskyibacteriota</taxon>
    </lineage>
</organism>
<dbReference type="Proteomes" id="UP000178911">
    <property type="component" value="Unassembled WGS sequence"/>
</dbReference>
<feature type="transmembrane region" description="Helical" evidence="1">
    <location>
        <begin position="165"/>
        <end position="186"/>
    </location>
</feature>
<proteinExistence type="predicted"/>
<evidence type="ECO:0008006" key="4">
    <source>
        <dbReference type="Google" id="ProtNLM"/>
    </source>
</evidence>
<comment type="caution">
    <text evidence="2">The sequence shown here is derived from an EMBL/GenBank/DDBJ whole genome shotgun (WGS) entry which is preliminary data.</text>
</comment>